<dbReference type="Proteomes" id="UP000646523">
    <property type="component" value="Unassembled WGS sequence"/>
</dbReference>
<dbReference type="InterPro" id="IPR052544">
    <property type="entry name" value="Bacteriocin_Proc_Enz"/>
</dbReference>
<dbReference type="GO" id="GO:0016491">
    <property type="term" value="F:oxidoreductase activity"/>
    <property type="evidence" value="ECO:0007669"/>
    <property type="project" value="InterPro"/>
</dbReference>
<dbReference type="PANTHER" id="PTHR43745">
    <property type="entry name" value="NITROREDUCTASE MJ1384-RELATED"/>
    <property type="match status" value="1"/>
</dbReference>
<sequence length="185" mass="19339">MRTDVPGPLAALHALIRRHRPDGPYDGRSLRRDHLDAVLTTACGSHTGSIEVRPAVFAVDGLPPGVYRYAADELELVRQGGAHTDVLAAALPADRATIGGAAVFVCLTGVLTRHEHRHGPGGYRLLAAEAGHLSQRLILAATALGVVARPFSTLFDDLLNPALGLDGDGERFVLGVLLGHAGEAG</sequence>
<feature type="domain" description="Nitroreductase" evidence="1">
    <location>
        <begin position="25"/>
        <end position="180"/>
    </location>
</feature>
<dbReference type="SUPFAM" id="SSF55469">
    <property type="entry name" value="FMN-dependent nitroreductase-like"/>
    <property type="match status" value="1"/>
</dbReference>
<reference evidence="2" key="2">
    <citation type="submission" date="2020-09" db="EMBL/GenBank/DDBJ databases">
        <authorList>
            <person name="Sun Q."/>
            <person name="Zhou Y."/>
        </authorList>
    </citation>
    <scope>NUCLEOTIDE SEQUENCE</scope>
    <source>
        <strain evidence="2">CGMCC 4.7368</strain>
    </source>
</reference>
<dbReference type="Pfam" id="PF00881">
    <property type="entry name" value="Nitroreductase"/>
    <property type="match status" value="1"/>
</dbReference>
<protein>
    <recommendedName>
        <fullName evidence="1">Nitroreductase domain-containing protein</fullName>
    </recommendedName>
</protein>
<evidence type="ECO:0000259" key="1">
    <source>
        <dbReference type="Pfam" id="PF00881"/>
    </source>
</evidence>
<dbReference type="AlphaFoldDB" id="A0A917ZDF4"/>
<evidence type="ECO:0000313" key="3">
    <source>
        <dbReference type="Proteomes" id="UP000646523"/>
    </source>
</evidence>
<gene>
    <name evidence="2" type="ORF">GCM10012289_68160</name>
</gene>
<evidence type="ECO:0000313" key="2">
    <source>
        <dbReference type="EMBL" id="GGO80761.1"/>
    </source>
</evidence>
<proteinExistence type="predicted"/>
<dbReference type="Gene3D" id="3.40.109.10">
    <property type="entry name" value="NADH Oxidase"/>
    <property type="match status" value="1"/>
</dbReference>
<dbReference type="PANTHER" id="PTHR43745:SF2">
    <property type="entry name" value="NITROREDUCTASE MJ1384-RELATED"/>
    <property type="match status" value="1"/>
</dbReference>
<dbReference type="InterPro" id="IPR029479">
    <property type="entry name" value="Nitroreductase"/>
</dbReference>
<keyword evidence="3" id="KW-1185">Reference proteome</keyword>
<organism evidence="2 3">
    <name type="scientific">Nonomuraea cavernae</name>
    <dbReference type="NCBI Taxonomy" id="2045107"/>
    <lineage>
        <taxon>Bacteria</taxon>
        <taxon>Bacillati</taxon>
        <taxon>Actinomycetota</taxon>
        <taxon>Actinomycetes</taxon>
        <taxon>Streptosporangiales</taxon>
        <taxon>Streptosporangiaceae</taxon>
        <taxon>Nonomuraea</taxon>
    </lineage>
</organism>
<dbReference type="InterPro" id="IPR000415">
    <property type="entry name" value="Nitroreductase-like"/>
</dbReference>
<comment type="caution">
    <text evidence="2">The sequence shown here is derived from an EMBL/GenBank/DDBJ whole genome shotgun (WGS) entry which is preliminary data.</text>
</comment>
<dbReference type="EMBL" id="BMNH01000033">
    <property type="protein sequence ID" value="GGO80761.1"/>
    <property type="molecule type" value="Genomic_DNA"/>
</dbReference>
<reference evidence="2" key="1">
    <citation type="journal article" date="2014" name="Int. J. Syst. Evol. Microbiol.">
        <title>Complete genome sequence of Corynebacterium casei LMG S-19264T (=DSM 44701T), isolated from a smear-ripened cheese.</title>
        <authorList>
            <consortium name="US DOE Joint Genome Institute (JGI-PGF)"/>
            <person name="Walter F."/>
            <person name="Albersmeier A."/>
            <person name="Kalinowski J."/>
            <person name="Ruckert C."/>
        </authorList>
    </citation>
    <scope>NUCLEOTIDE SEQUENCE</scope>
    <source>
        <strain evidence="2">CGMCC 4.7368</strain>
    </source>
</reference>
<accession>A0A917ZDF4</accession>
<name>A0A917ZDF4_9ACTN</name>
<dbReference type="RefSeq" id="WP_194518807.1">
    <property type="nucleotide sequence ID" value="NZ_JAIWLU010000030.1"/>
</dbReference>